<evidence type="ECO:0008006" key="5">
    <source>
        <dbReference type="Google" id="ProtNLM"/>
    </source>
</evidence>
<feature type="region of interest" description="Disordered" evidence="1">
    <location>
        <begin position="106"/>
        <end position="131"/>
    </location>
</feature>
<feature type="compositionally biased region" description="Basic residues" evidence="1">
    <location>
        <begin position="191"/>
        <end position="201"/>
    </location>
</feature>
<evidence type="ECO:0000256" key="2">
    <source>
        <dbReference type="SAM" id="SignalP"/>
    </source>
</evidence>
<protein>
    <recommendedName>
        <fullName evidence="5">CUE domain-containing protein</fullName>
    </recommendedName>
</protein>
<dbReference type="AlphaFoldDB" id="A0A0D7B590"/>
<reference evidence="3 4" key="1">
    <citation type="journal article" date="2015" name="Fungal Genet. Biol.">
        <title>Evolution of novel wood decay mechanisms in Agaricales revealed by the genome sequences of Fistulina hepatica and Cylindrobasidium torrendii.</title>
        <authorList>
            <person name="Floudas D."/>
            <person name="Held B.W."/>
            <person name="Riley R."/>
            <person name="Nagy L.G."/>
            <person name="Koehler G."/>
            <person name="Ransdell A.S."/>
            <person name="Younus H."/>
            <person name="Chow J."/>
            <person name="Chiniquy J."/>
            <person name="Lipzen A."/>
            <person name="Tritt A."/>
            <person name="Sun H."/>
            <person name="Haridas S."/>
            <person name="LaButti K."/>
            <person name="Ohm R.A."/>
            <person name="Kues U."/>
            <person name="Blanchette R.A."/>
            <person name="Grigoriev I.V."/>
            <person name="Minto R.E."/>
            <person name="Hibbett D.S."/>
        </authorList>
    </citation>
    <scope>NUCLEOTIDE SEQUENCE [LARGE SCALE GENOMIC DNA]</scope>
    <source>
        <strain evidence="3 4">FP15055 ss-10</strain>
    </source>
</reference>
<proteinExistence type="predicted"/>
<keyword evidence="2" id="KW-0732">Signal</keyword>
<gene>
    <name evidence="3" type="ORF">CYLTODRAFT_425002</name>
</gene>
<organism evidence="3 4">
    <name type="scientific">Cylindrobasidium torrendii FP15055 ss-10</name>
    <dbReference type="NCBI Taxonomy" id="1314674"/>
    <lineage>
        <taxon>Eukaryota</taxon>
        <taxon>Fungi</taxon>
        <taxon>Dikarya</taxon>
        <taxon>Basidiomycota</taxon>
        <taxon>Agaricomycotina</taxon>
        <taxon>Agaricomycetes</taxon>
        <taxon>Agaricomycetidae</taxon>
        <taxon>Agaricales</taxon>
        <taxon>Marasmiineae</taxon>
        <taxon>Physalacriaceae</taxon>
        <taxon>Cylindrobasidium</taxon>
    </lineage>
</organism>
<feature type="chain" id="PRO_5002316662" description="CUE domain-containing protein" evidence="2">
    <location>
        <begin position="26"/>
        <end position="431"/>
    </location>
</feature>
<evidence type="ECO:0000256" key="1">
    <source>
        <dbReference type="SAM" id="MobiDB-lite"/>
    </source>
</evidence>
<evidence type="ECO:0000313" key="4">
    <source>
        <dbReference type="Proteomes" id="UP000054007"/>
    </source>
</evidence>
<dbReference type="Proteomes" id="UP000054007">
    <property type="component" value="Unassembled WGS sequence"/>
</dbReference>
<accession>A0A0D7B590</accession>
<keyword evidence="4" id="KW-1185">Reference proteome</keyword>
<dbReference type="EMBL" id="KN880624">
    <property type="protein sequence ID" value="KIY64676.1"/>
    <property type="molecule type" value="Genomic_DNA"/>
</dbReference>
<feature type="region of interest" description="Disordered" evidence="1">
    <location>
        <begin position="185"/>
        <end position="231"/>
    </location>
</feature>
<sequence>MPFATPLPFLALKLLPLSFYHEVPADTMNPETSEDHAPGGIHFPTAHYPSLDANPPLSTDLDPHIARILEAFPDANINIAQEFLSQNWDHTLQVVANELCDNMPIAGQVVDGPPDQQDERSPTPDWSDPAIMHSDFQRNVSLVPEDNARRQATPGPSGIAQAAAEPTQPVAVTPEQHLRDLGLLVDIPPRGKGKRTGRKRKASDAAEYPIKRPRTTIQPRDPYGLRSRDDKRNYADQDVLSYAEENGLPRRFSTDEKDACYKDVYKDQAVARLYRDFIHLRLTWNDIWRAFDENGQRYTQAYRALQVLNVAKDSETNVGVKSRELPAGSEWLTDERLKAEVKATKDGGLLATNEHIPRAVARPQSTFYYPGVESIPVQLDAGWYAPSDRVHVHRNDNAGRFGTLAWKTAPAEFQQERGRQTLCQWIRSWFQ</sequence>
<evidence type="ECO:0000313" key="3">
    <source>
        <dbReference type="EMBL" id="KIY64676.1"/>
    </source>
</evidence>
<name>A0A0D7B590_9AGAR</name>
<feature type="region of interest" description="Disordered" evidence="1">
    <location>
        <begin position="28"/>
        <end position="55"/>
    </location>
</feature>
<feature type="signal peptide" evidence="2">
    <location>
        <begin position="1"/>
        <end position="25"/>
    </location>
</feature>